<keyword evidence="13" id="KW-0902">Two-component regulatory system</keyword>
<evidence type="ECO:0000256" key="6">
    <source>
        <dbReference type="ARBA" id="ARBA00022553"/>
    </source>
</evidence>
<evidence type="ECO:0000256" key="13">
    <source>
        <dbReference type="ARBA" id="ARBA00023012"/>
    </source>
</evidence>
<dbReference type="RefSeq" id="WP_229640426.1">
    <property type="nucleotide sequence ID" value="NZ_JADWDC010000021.1"/>
</dbReference>
<feature type="modified residue" description="4-aspartylphosphate" evidence="17">
    <location>
        <position position="776"/>
    </location>
</feature>
<organism evidence="23 24">
    <name type="scientific">Waterburya agarophytonicola KI4</name>
    <dbReference type="NCBI Taxonomy" id="2874699"/>
    <lineage>
        <taxon>Bacteria</taxon>
        <taxon>Bacillati</taxon>
        <taxon>Cyanobacteriota</taxon>
        <taxon>Cyanophyceae</taxon>
        <taxon>Pleurocapsales</taxon>
        <taxon>Hyellaceae</taxon>
        <taxon>Waterburya</taxon>
        <taxon>Waterburya agarophytonicola</taxon>
    </lineage>
</organism>
<evidence type="ECO:0000313" key="23">
    <source>
        <dbReference type="EMBL" id="MCC0177362.1"/>
    </source>
</evidence>
<protein>
    <recommendedName>
        <fullName evidence="16">Circadian input-output histidine kinase CikA</fullName>
        <ecNumber evidence="4">2.7.13.3</ecNumber>
    </recommendedName>
</protein>
<dbReference type="FunFam" id="3.30.565.10:FF:000010">
    <property type="entry name" value="Sensor histidine kinase RcsC"/>
    <property type="match status" value="1"/>
</dbReference>
<dbReference type="InterPro" id="IPR003594">
    <property type="entry name" value="HATPase_dom"/>
</dbReference>
<dbReference type="InterPro" id="IPR036890">
    <property type="entry name" value="HATPase_C_sf"/>
</dbReference>
<dbReference type="GO" id="GO:0000155">
    <property type="term" value="F:phosphorelay sensor kinase activity"/>
    <property type="evidence" value="ECO:0007669"/>
    <property type="project" value="InterPro"/>
</dbReference>
<comment type="subcellular location">
    <subcellularLocation>
        <location evidence="2">Cell membrane</location>
        <topology evidence="2">Multi-pass membrane protein</topology>
    </subcellularLocation>
</comment>
<evidence type="ECO:0000256" key="12">
    <source>
        <dbReference type="ARBA" id="ARBA00022989"/>
    </source>
</evidence>
<evidence type="ECO:0000259" key="20">
    <source>
        <dbReference type="PROSITE" id="PS50109"/>
    </source>
</evidence>
<dbReference type="InterPro" id="IPR005467">
    <property type="entry name" value="His_kinase_dom"/>
</dbReference>
<name>A0A964BSE6_9CYAN</name>
<dbReference type="Gene3D" id="1.10.287.130">
    <property type="match status" value="1"/>
</dbReference>
<dbReference type="InterPro" id="IPR036097">
    <property type="entry name" value="HisK_dim/P_sf"/>
</dbReference>
<keyword evidence="11" id="KW-0067">ATP-binding</keyword>
<feature type="domain" description="HAMP" evidence="22">
    <location>
        <begin position="384"/>
        <end position="437"/>
    </location>
</feature>
<dbReference type="SMART" id="SM00304">
    <property type="entry name" value="HAMP"/>
    <property type="match status" value="1"/>
</dbReference>
<evidence type="ECO:0000256" key="8">
    <source>
        <dbReference type="ARBA" id="ARBA00022692"/>
    </source>
</evidence>
<dbReference type="AlphaFoldDB" id="A0A964BSE6"/>
<dbReference type="SMART" id="SM00448">
    <property type="entry name" value="REC"/>
    <property type="match status" value="1"/>
</dbReference>
<dbReference type="EC" id="2.7.13.3" evidence="4"/>
<proteinExistence type="inferred from homology"/>
<evidence type="ECO:0000256" key="11">
    <source>
        <dbReference type="ARBA" id="ARBA00022840"/>
    </source>
</evidence>
<dbReference type="CDD" id="cd16922">
    <property type="entry name" value="HATPase_EvgS-ArcB-TorS-like"/>
    <property type="match status" value="1"/>
</dbReference>
<keyword evidence="6 17" id="KW-0597">Phosphoprotein</keyword>
<keyword evidence="9" id="KW-0547">Nucleotide-binding</keyword>
<sequence length="940" mass="105844">MSAKEISNQTSKPDRSQKLPLRQILILPFVLQIFAAVGLTGYFSLRNGQKAVNDLASRLRTEVSQRIDQRLDSYMKSPPRVVENNLNAINLGLLDLNNTDDITRFFWKQVHTFDVGYILLGYDSGVHIASGHFFGDERVTIDEVNKEKLGDTHLHVYQPGENGKRVKKILDVGETVVDGKFSLQDEGWYKAAVKKGKAVWSPVYNWQVEPYILSVASSTPIYDRDKKLIGVLAVEQQLTQISDFLRQLKVSPSAKTFIVERNGLLIGDSADEAPFKIIGDKPQRIKAGNSTDPLIRNTVEYLQEKFGDLEKIKTAQQLSFKLDGERQFVQVTPWQDELGLDWLMVVAVPESDFMAQINANTRSTIMLCLLALGVAIASGFYTSRWITKPILQLNEASEAIASGKLEQKVDEEFKVNELSVLAQSFNRMAEQLRSSFTALAQTNIELENRVQERTIELQEAKEDADSANQAKSEFLANMSHELRTPLNGILGYAQILQQSRSIEGKEKKGIDIINQCGTHLLTLINDILDLSKIEARKMELHPVELHFPSFVQGVVEICQIKAEQKGVEFIYESDPNLPVGIEADEKMLRQVIMNLLSNAIKFTEQGSVELMVTNESASPDASNKHTIRFEVKDSGIGMNPEDIKKIFLPFEQVGSVKKQAEGTGLGLAISQNIVNMMGGELQATSKLNQGTTFWFEIDLKETSNWQEVARNAALKGKIIGFQREKCKILVVDDRWENTSVMVNLLEPIGFSMMEAENGQDGLTKALKWQPDLIITDLAMPVMDGHEMLAKLRQSDEISEDLKVIVSSASVFESDRQKSLQAGANDFLPKPIQKDVLLQSLEKHLNLKWVYEGEGEFNFEDETIIEKSTYIQESLPIIPPSPEDVAILHDLSRKGLINDLLGEIERIEELDSKFLPFAKTVREYAKNFRLKQIKTFIEEYL</sequence>
<keyword evidence="8 19" id="KW-0812">Transmembrane</keyword>
<comment type="catalytic activity">
    <reaction evidence="1">
        <text>ATP + protein L-histidine = ADP + protein N-phospho-L-histidine.</text>
        <dbReference type="EC" id="2.7.13.3"/>
    </reaction>
</comment>
<dbReference type="PROSITE" id="PS50885">
    <property type="entry name" value="HAMP"/>
    <property type="match status" value="1"/>
</dbReference>
<comment type="similarity">
    <text evidence="3">In the N-terminal section; belongs to the phytochrome family.</text>
</comment>
<evidence type="ECO:0000256" key="18">
    <source>
        <dbReference type="SAM" id="Coils"/>
    </source>
</evidence>
<dbReference type="Proteomes" id="UP000729733">
    <property type="component" value="Unassembled WGS sequence"/>
</dbReference>
<evidence type="ECO:0000256" key="17">
    <source>
        <dbReference type="PROSITE-ProRule" id="PRU00169"/>
    </source>
</evidence>
<dbReference type="EMBL" id="JADWDC010000021">
    <property type="protein sequence ID" value="MCC0177362.1"/>
    <property type="molecule type" value="Genomic_DNA"/>
</dbReference>
<dbReference type="InterPro" id="IPR004358">
    <property type="entry name" value="Sig_transdc_His_kin-like_C"/>
</dbReference>
<keyword evidence="15" id="KW-0131">Cell cycle</keyword>
<dbReference type="SMART" id="SM00388">
    <property type="entry name" value="HisKA"/>
    <property type="match status" value="1"/>
</dbReference>
<dbReference type="PROSITE" id="PS50109">
    <property type="entry name" value="HIS_KIN"/>
    <property type="match status" value="1"/>
</dbReference>
<gene>
    <name evidence="23" type="ORF">I4641_10280</name>
</gene>
<dbReference type="SUPFAM" id="SSF52172">
    <property type="entry name" value="CheY-like"/>
    <property type="match status" value="1"/>
</dbReference>
<evidence type="ECO:0000256" key="7">
    <source>
        <dbReference type="ARBA" id="ARBA00022679"/>
    </source>
</evidence>
<dbReference type="PANTHER" id="PTHR43047">
    <property type="entry name" value="TWO-COMPONENT HISTIDINE PROTEIN KINASE"/>
    <property type="match status" value="1"/>
</dbReference>
<dbReference type="Gene3D" id="6.10.340.10">
    <property type="match status" value="1"/>
</dbReference>
<dbReference type="Pfam" id="PF00512">
    <property type="entry name" value="HisKA"/>
    <property type="match status" value="1"/>
</dbReference>
<keyword evidence="7" id="KW-0808">Transferase</keyword>
<dbReference type="InterPro" id="IPR011006">
    <property type="entry name" value="CheY-like_superfamily"/>
</dbReference>
<evidence type="ECO:0000259" key="21">
    <source>
        <dbReference type="PROSITE" id="PS50110"/>
    </source>
</evidence>
<dbReference type="InterPro" id="IPR001789">
    <property type="entry name" value="Sig_transdc_resp-reg_receiver"/>
</dbReference>
<dbReference type="Pfam" id="PF00672">
    <property type="entry name" value="HAMP"/>
    <property type="match status" value="1"/>
</dbReference>
<keyword evidence="12 19" id="KW-1133">Transmembrane helix</keyword>
<evidence type="ECO:0000256" key="4">
    <source>
        <dbReference type="ARBA" id="ARBA00012438"/>
    </source>
</evidence>
<evidence type="ECO:0000256" key="19">
    <source>
        <dbReference type="SAM" id="Phobius"/>
    </source>
</evidence>
<feature type="domain" description="Response regulatory" evidence="21">
    <location>
        <begin position="727"/>
        <end position="844"/>
    </location>
</feature>
<dbReference type="Pfam" id="PF02518">
    <property type="entry name" value="HATPase_c"/>
    <property type="match status" value="1"/>
</dbReference>
<feature type="domain" description="Histidine kinase" evidence="20">
    <location>
        <begin position="477"/>
        <end position="701"/>
    </location>
</feature>
<keyword evidence="5" id="KW-1003">Cell membrane</keyword>
<dbReference type="InterPro" id="IPR033479">
    <property type="entry name" value="dCache_1"/>
</dbReference>
<reference evidence="23" key="1">
    <citation type="journal article" date="2021" name="Antonie Van Leeuwenhoek">
        <title>Draft genome and description of Waterburya agarophytonicola gen. nov. sp. nov. (Pleurocapsales, Cyanobacteria): a seaweed symbiont.</title>
        <authorList>
            <person name="Bonthond G."/>
            <person name="Shalygin S."/>
            <person name="Bayer T."/>
            <person name="Weinberger F."/>
        </authorList>
    </citation>
    <scope>NUCLEOTIDE SEQUENCE</scope>
    <source>
        <strain evidence="23">KI4</strain>
    </source>
</reference>
<dbReference type="SUPFAM" id="SSF47384">
    <property type="entry name" value="Homodimeric domain of signal transducing histidine kinase"/>
    <property type="match status" value="1"/>
</dbReference>
<evidence type="ECO:0000256" key="2">
    <source>
        <dbReference type="ARBA" id="ARBA00004651"/>
    </source>
</evidence>
<dbReference type="InterPro" id="IPR003661">
    <property type="entry name" value="HisK_dim/P_dom"/>
</dbReference>
<dbReference type="FunFam" id="1.10.287.130:FF:000038">
    <property type="entry name" value="Sensory transduction histidine kinase"/>
    <property type="match status" value="1"/>
</dbReference>
<dbReference type="CDD" id="cd06225">
    <property type="entry name" value="HAMP"/>
    <property type="match status" value="1"/>
</dbReference>
<dbReference type="Pfam" id="PF02743">
    <property type="entry name" value="dCache_1"/>
    <property type="match status" value="1"/>
</dbReference>
<dbReference type="SMART" id="SM00387">
    <property type="entry name" value="HATPase_c"/>
    <property type="match status" value="1"/>
</dbReference>
<keyword evidence="24" id="KW-1185">Reference proteome</keyword>
<evidence type="ECO:0000256" key="10">
    <source>
        <dbReference type="ARBA" id="ARBA00022777"/>
    </source>
</evidence>
<keyword evidence="14 19" id="KW-0472">Membrane</keyword>
<evidence type="ECO:0000256" key="14">
    <source>
        <dbReference type="ARBA" id="ARBA00023136"/>
    </source>
</evidence>
<evidence type="ECO:0000256" key="1">
    <source>
        <dbReference type="ARBA" id="ARBA00000085"/>
    </source>
</evidence>
<dbReference type="CDD" id="cd00082">
    <property type="entry name" value="HisKA"/>
    <property type="match status" value="1"/>
</dbReference>
<accession>A0A964BSE6</accession>
<feature type="coiled-coil region" evidence="18">
    <location>
        <begin position="443"/>
        <end position="477"/>
    </location>
</feature>
<dbReference type="PROSITE" id="PS50110">
    <property type="entry name" value="RESPONSE_REGULATORY"/>
    <property type="match status" value="1"/>
</dbReference>
<keyword evidence="10" id="KW-0418">Kinase</keyword>
<keyword evidence="18" id="KW-0175">Coiled coil</keyword>
<dbReference type="Gene3D" id="3.40.50.2300">
    <property type="match status" value="1"/>
</dbReference>
<dbReference type="Gene3D" id="3.30.565.10">
    <property type="entry name" value="Histidine kinase-like ATPase, C-terminal domain"/>
    <property type="match status" value="1"/>
</dbReference>
<evidence type="ECO:0000259" key="22">
    <source>
        <dbReference type="PROSITE" id="PS50885"/>
    </source>
</evidence>
<dbReference type="GO" id="GO:0005886">
    <property type="term" value="C:plasma membrane"/>
    <property type="evidence" value="ECO:0007669"/>
    <property type="project" value="UniProtKB-SubCell"/>
</dbReference>
<dbReference type="PRINTS" id="PR00344">
    <property type="entry name" value="BCTRLSENSOR"/>
</dbReference>
<evidence type="ECO:0000256" key="9">
    <source>
        <dbReference type="ARBA" id="ARBA00022741"/>
    </source>
</evidence>
<evidence type="ECO:0000256" key="15">
    <source>
        <dbReference type="ARBA" id="ARBA00023306"/>
    </source>
</evidence>
<dbReference type="InterPro" id="IPR003660">
    <property type="entry name" value="HAMP_dom"/>
</dbReference>
<dbReference type="SUPFAM" id="SSF55874">
    <property type="entry name" value="ATPase domain of HSP90 chaperone/DNA topoisomerase II/histidine kinase"/>
    <property type="match status" value="1"/>
</dbReference>
<evidence type="ECO:0000256" key="5">
    <source>
        <dbReference type="ARBA" id="ARBA00022475"/>
    </source>
</evidence>
<dbReference type="SUPFAM" id="SSF158472">
    <property type="entry name" value="HAMP domain-like"/>
    <property type="match status" value="1"/>
</dbReference>
<evidence type="ECO:0000256" key="3">
    <source>
        <dbReference type="ARBA" id="ARBA00006402"/>
    </source>
</evidence>
<dbReference type="Gene3D" id="3.30.450.20">
    <property type="entry name" value="PAS domain"/>
    <property type="match status" value="1"/>
</dbReference>
<evidence type="ECO:0000256" key="16">
    <source>
        <dbReference type="ARBA" id="ARBA00074306"/>
    </source>
</evidence>
<evidence type="ECO:0000313" key="24">
    <source>
        <dbReference type="Proteomes" id="UP000729733"/>
    </source>
</evidence>
<dbReference type="Pfam" id="PF00072">
    <property type="entry name" value="Response_reg"/>
    <property type="match status" value="1"/>
</dbReference>
<feature type="transmembrane region" description="Helical" evidence="19">
    <location>
        <begin position="24"/>
        <end position="45"/>
    </location>
</feature>
<comment type="caution">
    <text evidence="23">The sequence shown here is derived from an EMBL/GenBank/DDBJ whole genome shotgun (WGS) entry which is preliminary data.</text>
</comment>
<dbReference type="CDD" id="cd17546">
    <property type="entry name" value="REC_hyHK_CKI1_RcsC-like"/>
    <property type="match status" value="1"/>
</dbReference>
<dbReference type="GO" id="GO:0005524">
    <property type="term" value="F:ATP binding"/>
    <property type="evidence" value="ECO:0007669"/>
    <property type="project" value="UniProtKB-KW"/>
</dbReference>